<dbReference type="AlphaFoldDB" id="M5FQR9"/>
<feature type="coiled-coil region" evidence="1">
    <location>
        <begin position="100"/>
        <end position="180"/>
    </location>
</feature>
<feature type="coiled-coil region" evidence="1">
    <location>
        <begin position="318"/>
        <end position="454"/>
    </location>
</feature>
<keyword evidence="1" id="KW-0175">Coiled coil</keyword>
<proteinExistence type="predicted"/>
<dbReference type="GeneID" id="63688939"/>
<dbReference type="Gene3D" id="1.10.220.60">
    <property type="entry name" value="GRIP domain"/>
    <property type="match status" value="1"/>
</dbReference>
<name>M5FQR9_DACPD</name>
<dbReference type="Proteomes" id="UP000030653">
    <property type="component" value="Unassembled WGS sequence"/>
</dbReference>
<dbReference type="InterPro" id="IPR000237">
    <property type="entry name" value="GRIP_dom"/>
</dbReference>
<dbReference type="RefSeq" id="XP_040624811.1">
    <property type="nucleotide sequence ID" value="XM_040773877.1"/>
</dbReference>
<accession>M5FQR9</accession>
<evidence type="ECO:0000256" key="1">
    <source>
        <dbReference type="SAM" id="Coils"/>
    </source>
</evidence>
<keyword evidence="5" id="KW-1185">Reference proteome</keyword>
<reference evidence="4 5" key="1">
    <citation type="journal article" date="2012" name="Science">
        <title>The Paleozoic origin of enzymatic lignin decomposition reconstructed from 31 fungal genomes.</title>
        <authorList>
            <person name="Floudas D."/>
            <person name="Binder M."/>
            <person name="Riley R."/>
            <person name="Barry K."/>
            <person name="Blanchette R.A."/>
            <person name="Henrissat B."/>
            <person name="Martinez A.T."/>
            <person name="Otillar R."/>
            <person name="Spatafora J.W."/>
            <person name="Yadav J.S."/>
            <person name="Aerts A."/>
            <person name="Benoit I."/>
            <person name="Boyd A."/>
            <person name="Carlson A."/>
            <person name="Copeland A."/>
            <person name="Coutinho P.M."/>
            <person name="de Vries R.P."/>
            <person name="Ferreira P."/>
            <person name="Findley K."/>
            <person name="Foster B."/>
            <person name="Gaskell J."/>
            <person name="Glotzer D."/>
            <person name="Gorecki P."/>
            <person name="Heitman J."/>
            <person name="Hesse C."/>
            <person name="Hori C."/>
            <person name="Igarashi K."/>
            <person name="Jurgens J.A."/>
            <person name="Kallen N."/>
            <person name="Kersten P."/>
            <person name="Kohler A."/>
            <person name="Kuees U."/>
            <person name="Kumar T.K.A."/>
            <person name="Kuo A."/>
            <person name="LaButti K."/>
            <person name="Larrondo L.F."/>
            <person name="Lindquist E."/>
            <person name="Ling A."/>
            <person name="Lombard V."/>
            <person name="Lucas S."/>
            <person name="Lundell T."/>
            <person name="Martin R."/>
            <person name="McLaughlin D.J."/>
            <person name="Morgenstern I."/>
            <person name="Morin E."/>
            <person name="Murat C."/>
            <person name="Nagy L.G."/>
            <person name="Nolan M."/>
            <person name="Ohm R.A."/>
            <person name="Patyshakuliyeva A."/>
            <person name="Rokas A."/>
            <person name="Ruiz-Duenas F.J."/>
            <person name="Sabat G."/>
            <person name="Salamov A."/>
            <person name="Samejima M."/>
            <person name="Schmutz J."/>
            <person name="Slot J.C."/>
            <person name="St John F."/>
            <person name="Stenlid J."/>
            <person name="Sun H."/>
            <person name="Sun S."/>
            <person name="Syed K."/>
            <person name="Tsang A."/>
            <person name="Wiebenga A."/>
            <person name="Young D."/>
            <person name="Pisabarro A."/>
            <person name="Eastwood D.C."/>
            <person name="Martin F."/>
            <person name="Cullen D."/>
            <person name="Grigoriev I.V."/>
            <person name="Hibbett D.S."/>
        </authorList>
    </citation>
    <scope>NUCLEOTIDE SEQUENCE [LARGE SCALE GENOMIC DNA]</scope>
    <source>
        <strain evidence="4 5">DJM-731 SS1</strain>
    </source>
</reference>
<feature type="compositionally biased region" description="Polar residues" evidence="2">
    <location>
        <begin position="494"/>
        <end position="520"/>
    </location>
</feature>
<evidence type="ECO:0000259" key="3">
    <source>
        <dbReference type="PROSITE" id="PS50913"/>
    </source>
</evidence>
<gene>
    <name evidence="4" type="ORF">DACRYDRAFT_24839</name>
</gene>
<feature type="region of interest" description="Disordered" evidence="2">
    <location>
        <begin position="489"/>
        <end position="546"/>
    </location>
</feature>
<dbReference type="HOGENOM" id="CLU_007533_1_0_1"/>
<organism evidence="4 5">
    <name type="scientific">Dacryopinax primogenitus (strain DJM 731)</name>
    <name type="common">Brown rot fungus</name>
    <dbReference type="NCBI Taxonomy" id="1858805"/>
    <lineage>
        <taxon>Eukaryota</taxon>
        <taxon>Fungi</taxon>
        <taxon>Dikarya</taxon>
        <taxon>Basidiomycota</taxon>
        <taxon>Agaricomycotina</taxon>
        <taxon>Dacrymycetes</taxon>
        <taxon>Dacrymycetales</taxon>
        <taxon>Dacrymycetaceae</taxon>
        <taxon>Dacryopinax</taxon>
    </lineage>
</organism>
<feature type="domain" description="GRIP" evidence="3">
    <location>
        <begin position="545"/>
        <end position="593"/>
    </location>
</feature>
<feature type="compositionally biased region" description="Low complexity" evidence="2">
    <location>
        <begin position="526"/>
        <end position="542"/>
    </location>
</feature>
<dbReference type="Pfam" id="PF01465">
    <property type="entry name" value="GRIP"/>
    <property type="match status" value="1"/>
</dbReference>
<dbReference type="EMBL" id="JH795875">
    <property type="protein sequence ID" value="EJT97913.1"/>
    <property type="molecule type" value="Genomic_DNA"/>
</dbReference>
<dbReference type="OrthoDB" id="1926336at2759"/>
<dbReference type="STRING" id="1858805.M5FQR9"/>
<evidence type="ECO:0000313" key="5">
    <source>
        <dbReference type="Proteomes" id="UP000030653"/>
    </source>
</evidence>
<dbReference type="OMA" id="GNCIIMD"/>
<protein>
    <recommendedName>
        <fullName evidence="3">GRIP domain-containing protein</fullName>
    </recommendedName>
</protein>
<sequence length="596" mass="67624">MQGERLALLAVLRELTNLETLSPQGVRECLQTLLDESGKAKEEVARLQGLIKQQEERMDELRDTHRLEGVSRTQQLEQVRKQLSECEALLTAQASKSGEVDTLKLEGERLKGLVKEEEEKRGKAVQLLKSVRQKLVKAEKERDEAVSSSAAAVRNAEEAARKERDVREEFDRERERLRGEKEREVALVRRDMAAEVLRGREAAERDFRSKREKYELDAIHAKAAYDKELCFRLSRISALESSNTALSAERDHLFDELQLRQAEVESSRSALELAQAQTGELGYQLREVSDRLAVALEEVGELRRGAGGEEEGRRREVARLLAESEQRAEGRVAELRERLAALTKERQGAEEEWTRDIADRGREVERLRRVIDGKDREYAQAVREKKERDEKVDNLQLEMRRLLDRVGAGEAEVAAGRVEGERLRREEAALRRDMEVLRLRLGEREKELEEVRGREQQVRSSNKTLRDELRKVQSSAALLERGRNPGVGYFSARTGITSPPNGDASGSTSDILSRSSTDNGNGNGYPTASAPAPGSPARSEASLSKNEEEVNLEYLRNVILQFLEHKEMRPNLVRVLSVILRFTPQETRRLVSKVGN</sequence>
<evidence type="ECO:0000256" key="2">
    <source>
        <dbReference type="SAM" id="MobiDB-lite"/>
    </source>
</evidence>
<dbReference type="SMART" id="SM00755">
    <property type="entry name" value="Grip"/>
    <property type="match status" value="1"/>
</dbReference>
<dbReference type="PROSITE" id="PS50913">
    <property type="entry name" value="GRIP"/>
    <property type="match status" value="1"/>
</dbReference>
<feature type="coiled-coil region" evidence="1">
    <location>
        <begin position="37"/>
        <end position="64"/>
    </location>
</feature>
<evidence type="ECO:0000313" key="4">
    <source>
        <dbReference type="EMBL" id="EJT97913.1"/>
    </source>
</evidence>